<organism evidence="1 2">
    <name type="scientific">Cercospora beticola</name>
    <name type="common">Sugarbeet leaf spot fungus</name>
    <dbReference type="NCBI Taxonomy" id="122368"/>
    <lineage>
        <taxon>Eukaryota</taxon>
        <taxon>Fungi</taxon>
        <taxon>Dikarya</taxon>
        <taxon>Ascomycota</taxon>
        <taxon>Pezizomycotina</taxon>
        <taxon>Dothideomycetes</taxon>
        <taxon>Dothideomycetidae</taxon>
        <taxon>Mycosphaerellales</taxon>
        <taxon>Mycosphaerellaceae</taxon>
        <taxon>Cercospora</taxon>
    </lineage>
</organism>
<accession>A0ABZ0P157</accession>
<evidence type="ECO:0000313" key="2">
    <source>
        <dbReference type="Proteomes" id="UP001302367"/>
    </source>
</evidence>
<dbReference type="EMBL" id="CP134189">
    <property type="protein sequence ID" value="WPB05476.1"/>
    <property type="molecule type" value="Genomic_DNA"/>
</dbReference>
<sequence>MTALGITIDSGSEGTSIRHCSLKSCKYQRCKCLHGEQESVHRKVNSAFGQLQVELEGKMTSIHGEIDALRTTLKPWRAKLADLEHEIKRDGIVLNTALKFCPALHKVSTGSTAPTGFLDLPPELRNEIYKLSGCLSLTRTHSSPRTYPTTRCSIGDDEQCQQGMEQEGIIHLPIECGHHRYRVDAVSRSLDSASGTVSAYYQPSLTRVSKKIRAETLPIFYGNIHVTSYHQRANSDWEDVELKWIKHIGEINAGMLNRVTVEYDFWAKCSIQEKKKEIYEVMKRLGVEVDREGVLEIVPPLVW</sequence>
<name>A0ABZ0P157_CERBT</name>
<dbReference type="RefSeq" id="XP_065459326.1">
    <property type="nucleotide sequence ID" value="XM_065603254.1"/>
</dbReference>
<dbReference type="Proteomes" id="UP001302367">
    <property type="component" value="Chromosome 6"/>
</dbReference>
<dbReference type="GeneID" id="90644623"/>
<reference evidence="1 2" key="1">
    <citation type="submission" date="2023-09" db="EMBL/GenBank/DDBJ databases">
        <title>Complete-Gapless Cercospora beticola genome.</title>
        <authorList>
            <person name="Wyatt N.A."/>
            <person name="Spanner R.E."/>
            <person name="Bolton M.D."/>
        </authorList>
    </citation>
    <scope>NUCLEOTIDE SEQUENCE [LARGE SCALE GENOMIC DNA]</scope>
    <source>
        <strain evidence="1">Cb09-40</strain>
    </source>
</reference>
<evidence type="ECO:0000313" key="1">
    <source>
        <dbReference type="EMBL" id="WPB05476.1"/>
    </source>
</evidence>
<gene>
    <name evidence="1" type="ORF">RHO25_010128</name>
</gene>
<protein>
    <submittedName>
        <fullName evidence="1">Uncharacterized protein</fullName>
    </submittedName>
</protein>
<keyword evidence="2" id="KW-1185">Reference proteome</keyword>
<proteinExistence type="predicted"/>